<gene>
    <name evidence="1" type="ORF">B0181_09800</name>
</gene>
<keyword evidence="2" id="KW-1185">Reference proteome</keyword>
<dbReference type="EMBL" id="MUXU01000063">
    <property type="protein sequence ID" value="OOR87739.1"/>
    <property type="molecule type" value="Genomic_DNA"/>
</dbReference>
<dbReference type="STRING" id="34060.B0181_09800"/>
<evidence type="ECO:0000313" key="2">
    <source>
        <dbReference type="Proteomes" id="UP000190435"/>
    </source>
</evidence>
<sequence length="84" mass="9977">MTTLQTKYKPNRLETYKTTQFIHQTVKSTTHQRHAKPNFSTKTHPKSPFLRKNLANFVNFRVFLQKILEIVAKMWQIAKVIYLG</sequence>
<name>A0A1S9ZWH9_9GAMM</name>
<evidence type="ECO:0000313" key="1">
    <source>
        <dbReference type="EMBL" id="OOR87739.1"/>
    </source>
</evidence>
<dbReference type="Proteomes" id="UP000190435">
    <property type="component" value="Unassembled WGS sequence"/>
</dbReference>
<dbReference type="AlphaFoldDB" id="A0A1S9ZWH9"/>
<protein>
    <submittedName>
        <fullName evidence="1">Uncharacterized protein</fullName>
    </submittedName>
</protein>
<reference evidence="1 2" key="1">
    <citation type="submission" date="2017-02" db="EMBL/GenBank/DDBJ databases">
        <title>Draft genome sequence of Moraxella caviae CCUG 355 type strain.</title>
        <authorList>
            <person name="Engstrom-Jakobsson H."/>
            <person name="Salva-Serra F."/>
            <person name="Thorell K."/>
            <person name="Gonzales-Siles L."/>
            <person name="Karlsson R."/>
            <person name="Boulund F."/>
            <person name="Engstrand L."/>
            <person name="Moore E."/>
        </authorList>
    </citation>
    <scope>NUCLEOTIDE SEQUENCE [LARGE SCALE GENOMIC DNA]</scope>
    <source>
        <strain evidence="1 2">CCUG 355</strain>
    </source>
</reference>
<organism evidence="1 2">
    <name type="scientific">Moraxella caviae</name>
    <dbReference type="NCBI Taxonomy" id="34060"/>
    <lineage>
        <taxon>Bacteria</taxon>
        <taxon>Pseudomonadati</taxon>
        <taxon>Pseudomonadota</taxon>
        <taxon>Gammaproteobacteria</taxon>
        <taxon>Moraxellales</taxon>
        <taxon>Moraxellaceae</taxon>
        <taxon>Moraxella</taxon>
    </lineage>
</organism>
<comment type="caution">
    <text evidence="1">The sequence shown here is derived from an EMBL/GenBank/DDBJ whole genome shotgun (WGS) entry which is preliminary data.</text>
</comment>
<proteinExistence type="predicted"/>
<accession>A0A1S9ZWH9</accession>